<feature type="region of interest" description="Disordered" evidence="1">
    <location>
        <begin position="599"/>
        <end position="685"/>
    </location>
</feature>
<reference evidence="2 3" key="1">
    <citation type="submission" date="2016-02" db="EMBL/GenBank/DDBJ databases">
        <title>Genome analysis of coral dinoflagellate symbionts highlights evolutionary adaptations to a symbiotic lifestyle.</title>
        <authorList>
            <person name="Aranda M."/>
            <person name="Li Y."/>
            <person name="Liew Y.J."/>
            <person name="Baumgarten S."/>
            <person name="Simakov O."/>
            <person name="Wilson M."/>
            <person name="Piel J."/>
            <person name="Ashoor H."/>
            <person name="Bougouffa S."/>
            <person name="Bajic V.B."/>
            <person name="Ryu T."/>
            <person name="Ravasi T."/>
            <person name="Bayer T."/>
            <person name="Micklem G."/>
            <person name="Kim H."/>
            <person name="Bhak J."/>
            <person name="Lajeunesse T.C."/>
            <person name="Voolstra C.R."/>
        </authorList>
    </citation>
    <scope>NUCLEOTIDE SEQUENCE [LARGE SCALE GENOMIC DNA]</scope>
    <source>
        <strain evidence="2 3">CCMP2467</strain>
    </source>
</reference>
<dbReference type="OrthoDB" id="420028at2759"/>
<name>A0A1Q9C5V3_SYMMI</name>
<evidence type="ECO:0000313" key="2">
    <source>
        <dbReference type="EMBL" id="OLP78304.1"/>
    </source>
</evidence>
<keyword evidence="3" id="KW-1185">Reference proteome</keyword>
<dbReference type="EMBL" id="LSRX01001629">
    <property type="protein sequence ID" value="OLP78304.1"/>
    <property type="molecule type" value="Genomic_DNA"/>
</dbReference>
<accession>A0A1Q9C5V3</accession>
<sequence>MDLRAGMELCAACLSWKRPWADSAVGNLAIAPNSLSPVLLCPACRVEVGAGVALMELSSLPLPRRHADKGSPRQTPVGASTFHRRVTTPLAPTPRVEVEVLSGLMLGLYRVFIEFEEGVTGFRRHELLVDKKHSARSFQVAAPGPEEAMSILGGPLLEDADIEDLLKKYPRFKGALPPEAKLWTEYELETYLASNGQRKPSDLAKDGKDSGRGPVNCELLTKTRYRRIGCWWVGPAAKEDSAIVGAGARFVRLAIPGGWSQLVSMVALPGPIFAAPVVDIAEDDEPTMYPRWWTGAHAAEAYDKELALLKPVDAGDFVYEVYEKAGDRQCCLVNLDLLQVLDWPTDSRDGFVWLLRHTQHLCCELRKWRRRSKQKQGRLRDVEGARQRARVRKVRLKQVHKQLGFKQLPAVKTGKAEGGASHCRVHCLLPPQAAALELLQPAVHRVVQPCTASARGSHAAGGACDVGVEMLFMYTYLQVDGHGPGLKSFKEGVLDLAMVGEGDLAFAVLRSSDGKGAKICGWVVEASGDAAVIGTNIKFLEGVDGEISRGKGGHSSLGFVRIPITGLSASAPSSWDGPRARQAPSASACEEAWAVAEKNIGSSGAEAPREERRRGKHGTRASASLEKGFAGLASMFTAPGSDSEESEDEDDGEQARSSREFLPPGMSSAKGEKPKTDRAKPKTTMDPQDLLAAGVASGQSAQELMPLVMMSYLLSEKGKKSKKGRKRRDEGPLGGSSSDDSEDDEDFGKKGLKAVNALHRLNKRIQDNPRKIYMDFEREIIEELGVVGGQPRSVRDYLRRQPWGKFRGIQRCAVQDAAAYELLRSGKTEAAKAQLVQNMKSKIQMVLQQGDWSSAWLLTGLPDPLTKREFGGSKEELAVVSGYIDALAKLRKRVKETSANNLADEDEEAGGHHRK</sequence>
<feature type="compositionally biased region" description="Acidic residues" evidence="1">
    <location>
        <begin position="642"/>
        <end position="652"/>
    </location>
</feature>
<proteinExistence type="predicted"/>
<dbReference type="Proteomes" id="UP000186817">
    <property type="component" value="Unassembled WGS sequence"/>
</dbReference>
<gene>
    <name evidence="2" type="ORF">AK812_SmicGene41532</name>
</gene>
<feature type="region of interest" description="Disordered" evidence="1">
    <location>
        <begin position="718"/>
        <end position="747"/>
    </location>
</feature>
<dbReference type="AlphaFoldDB" id="A0A1Q9C5V3"/>
<protein>
    <submittedName>
        <fullName evidence="2">Uncharacterized protein</fullName>
    </submittedName>
</protein>
<feature type="compositionally biased region" description="Basic and acidic residues" evidence="1">
    <location>
        <begin position="670"/>
        <end position="680"/>
    </location>
</feature>
<comment type="caution">
    <text evidence="2">The sequence shown here is derived from an EMBL/GenBank/DDBJ whole genome shotgun (WGS) entry which is preliminary data.</text>
</comment>
<evidence type="ECO:0000313" key="3">
    <source>
        <dbReference type="Proteomes" id="UP000186817"/>
    </source>
</evidence>
<organism evidence="2 3">
    <name type="scientific">Symbiodinium microadriaticum</name>
    <name type="common">Dinoflagellate</name>
    <name type="synonym">Zooxanthella microadriatica</name>
    <dbReference type="NCBI Taxonomy" id="2951"/>
    <lineage>
        <taxon>Eukaryota</taxon>
        <taxon>Sar</taxon>
        <taxon>Alveolata</taxon>
        <taxon>Dinophyceae</taxon>
        <taxon>Suessiales</taxon>
        <taxon>Symbiodiniaceae</taxon>
        <taxon>Symbiodinium</taxon>
    </lineage>
</organism>
<evidence type="ECO:0000256" key="1">
    <source>
        <dbReference type="SAM" id="MobiDB-lite"/>
    </source>
</evidence>